<evidence type="ECO:0000313" key="1">
    <source>
        <dbReference type="EMBL" id="KAF8905819.1"/>
    </source>
</evidence>
<organism evidence="1 2">
    <name type="scientific">Gymnopilus junonius</name>
    <name type="common">Spectacular rustgill mushroom</name>
    <name type="synonym">Gymnopilus spectabilis subsp. junonius</name>
    <dbReference type="NCBI Taxonomy" id="109634"/>
    <lineage>
        <taxon>Eukaryota</taxon>
        <taxon>Fungi</taxon>
        <taxon>Dikarya</taxon>
        <taxon>Basidiomycota</taxon>
        <taxon>Agaricomycotina</taxon>
        <taxon>Agaricomycetes</taxon>
        <taxon>Agaricomycetidae</taxon>
        <taxon>Agaricales</taxon>
        <taxon>Agaricineae</taxon>
        <taxon>Hymenogastraceae</taxon>
        <taxon>Gymnopilus</taxon>
    </lineage>
</organism>
<evidence type="ECO:0000313" key="2">
    <source>
        <dbReference type="Proteomes" id="UP000724874"/>
    </source>
</evidence>
<dbReference type="EMBL" id="JADNYJ010000021">
    <property type="protein sequence ID" value="KAF8905819.1"/>
    <property type="molecule type" value="Genomic_DNA"/>
</dbReference>
<name>A0A9P5NT66_GYMJU</name>
<reference evidence="1" key="1">
    <citation type="submission" date="2020-11" db="EMBL/GenBank/DDBJ databases">
        <authorList>
            <consortium name="DOE Joint Genome Institute"/>
            <person name="Ahrendt S."/>
            <person name="Riley R."/>
            <person name="Andreopoulos W."/>
            <person name="LaButti K."/>
            <person name="Pangilinan J."/>
            <person name="Ruiz-duenas F.J."/>
            <person name="Barrasa J.M."/>
            <person name="Sanchez-Garcia M."/>
            <person name="Camarero S."/>
            <person name="Miyauchi S."/>
            <person name="Serrano A."/>
            <person name="Linde D."/>
            <person name="Babiker R."/>
            <person name="Drula E."/>
            <person name="Ayuso-Fernandez I."/>
            <person name="Pacheco R."/>
            <person name="Padilla G."/>
            <person name="Ferreira P."/>
            <person name="Barriuso J."/>
            <person name="Kellner H."/>
            <person name="Castanera R."/>
            <person name="Alfaro M."/>
            <person name="Ramirez L."/>
            <person name="Pisabarro A.G."/>
            <person name="Kuo A."/>
            <person name="Tritt A."/>
            <person name="Lipzen A."/>
            <person name="He G."/>
            <person name="Yan M."/>
            <person name="Ng V."/>
            <person name="Cullen D."/>
            <person name="Martin F."/>
            <person name="Rosso M.-N."/>
            <person name="Henrissat B."/>
            <person name="Hibbett D."/>
            <person name="Martinez A.T."/>
            <person name="Grigoriev I.V."/>
        </authorList>
    </citation>
    <scope>NUCLEOTIDE SEQUENCE</scope>
    <source>
        <strain evidence="1">AH 44721</strain>
    </source>
</reference>
<sequence>MESQSMNTTTFVATRLWAEVQTLSLDDVSLYIQDPHLLRQKGKIASILQNTSDGPGSHDLEPMEAILLLHRYSLLHSDRDIVQGTHLVLNSVQLADEPHYAYFFFLLASHSWDLFERTTQIQHLESAIELLGQLRSLREQEFRSDVYAMISLVYASASMQYYLTEGEIQAREAASKALTVARQNLSGLKWMFSPRTRTLIVVADVVRYRYMTFGQQEELDAESLDTIRLILDTTLAIRGIQGGRS</sequence>
<dbReference type="AlphaFoldDB" id="A0A9P5NT66"/>
<protein>
    <submittedName>
        <fullName evidence="1">Uncharacterized protein</fullName>
    </submittedName>
</protein>
<dbReference type="OrthoDB" id="10542238at2759"/>
<dbReference type="Proteomes" id="UP000724874">
    <property type="component" value="Unassembled WGS sequence"/>
</dbReference>
<accession>A0A9P5NT66</accession>
<proteinExistence type="predicted"/>
<comment type="caution">
    <text evidence="1">The sequence shown here is derived from an EMBL/GenBank/DDBJ whole genome shotgun (WGS) entry which is preliminary data.</text>
</comment>
<keyword evidence="2" id="KW-1185">Reference proteome</keyword>
<gene>
    <name evidence="1" type="ORF">CPB84DRAFT_567832</name>
</gene>